<dbReference type="EMBL" id="GGEC01056563">
    <property type="protein sequence ID" value="MBX37047.1"/>
    <property type="molecule type" value="Transcribed_RNA"/>
</dbReference>
<sequence length="58" mass="6652">MSFTSFCFSLLAHPILCLQIGQPQITPHPTPNMPMLLPYWLMLSHLYINGCSDIHYAF</sequence>
<accession>A0A2P2N3L8</accession>
<name>A0A2P2N3L8_RHIMU</name>
<dbReference type="AlphaFoldDB" id="A0A2P2N3L8"/>
<keyword evidence="1" id="KW-0732">Signal</keyword>
<evidence type="ECO:0000313" key="2">
    <source>
        <dbReference type="EMBL" id="MBX37047.1"/>
    </source>
</evidence>
<protein>
    <submittedName>
        <fullName evidence="2">Uncharacterized protein</fullName>
    </submittedName>
</protein>
<feature type="chain" id="PRO_5015106409" evidence="1">
    <location>
        <begin position="18"/>
        <end position="58"/>
    </location>
</feature>
<feature type="signal peptide" evidence="1">
    <location>
        <begin position="1"/>
        <end position="17"/>
    </location>
</feature>
<evidence type="ECO:0000256" key="1">
    <source>
        <dbReference type="SAM" id="SignalP"/>
    </source>
</evidence>
<reference evidence="2" key="1">
    <citation type="submission" date="2018-02" db="EMBL/GenBank/DDBJ databases">
        <title>Rhizophora mucronata_Transcriptome.</title>
        <authorList>
            <person name="Meera S.P."/>
            <person name="Sreeshan A."/>
            <person name="Augustine A."/>
        </authorList>
    </citation>
    <scope>NUCLEOTIDE SEQUENCE</scope>
    <source>
        <tissue evidence="2">Leaf</tissue>
    </source>
</reference>
<proteinExistence type="predicted"/>
<organism evidence="2">
    <name type="scientific">Rhizophora mucronata</name>
    <name type="common">Asiatic mangrove</name>
    <dbReference type="NCBI Taxonomy" id="61149"/>
    <lineage>
        <taxon>Eukaryota</taxon>
        <taxon>Viridiplantae</taxon>
        <taxon>Streptophyta</taxon>
        <taxon>Embryophyta</taxon>
        <taxon>Tracheophyta</taxon>
        <taxon>Spermatophyta</taxon>
        <taxon>Magnoliopsida</taxon>
        <taxon>eudicotyledons</taxon>
        <taxon>Gunneridae</taxon>
        <taxon>Pentapetalae</taxon>
        <taxon>rosids</taxon>
        <taxon>fabids</taxon>
        <taxon>Malpighiales</taxon>
        <taxon>Rhizophoraceae</taxon>
        <taxon>Rhizophora</taxon>
    </lineage>
</organism>